<organism evidence="2 3">
    <name type="scientific">Kingdonia uniflora</name>
    <dbReference type="NCBI Taxonomy" id="39325"/>
    <lineage>
        <taxon>Eukaryota</taxon>
        <taxon>Viridiplantae</taxon>
        <taxon>Streptophyta</taxon>
        <taxon>Embryophyta</taxon>
        <taxon>Tracheophyta</taxon>
        <taxon>Spermatophyta</taxon>
        <taxon>Magnoliopsida</taxon>
        <taxon>Ranunculales</taxon>
        <taxon>Circaeasteraceae</taxon>
        <taxon>Kingdonia</taxon>
    </lineage>
</organism>
<evidence type="ECO:0000259" key="1">
    <source>
        <dbReference type="Pfam" id="PF09273"/>
    </source>
</evidence>
<reference evidence="2 3" key="1">
    <citation type="journal article" date="2020" name="IScience">
        <title>Genome Sequencing of the Endangered Kingdonia uniflora (Circaeasteraceae, Ranunculales) Reveals Potential Mechanisms of Evolutionary Specialization.</title>
        <authorList>
            <person name="Sun Y."/>
            <person name="Deng T."/>
            <person name="Zhang A."/>
            <person name="Moore M.J."/>
            <person name="Landis J.B."/>
            <person name="Lin N."/>
            <person name="Zhang H."/>
            <person name="Zhang X."/>
            <person name="Huang J."/>
            <person name="Zhang X."/>
            <person name="Sun H."/>
            <person name="Wang H."/>
        </authorList>
    </citation>
    <scope>NUCLEOTIDE SEQUENCE [LARGE SCALE GENOMIC DNA]</scope>
    <source>
        <strain evidence="2">TB1705</strain>
        <tissue evidence="2">Leaf</tissue>
    </source>
</reference>
<dbReference type="AlphaFoldDB" id="A0A7J7NHW0"/>
<dbReference type="Proteomes" id="UP000541444">
    <property type="component" value="Unassembled WGS sequence"/>
</dbReference>
<dbReference type="InterPro" id="IPR036464">
    <property type="entry name" value="Rubisco_LSMT_subst-bd_sf"/>
</dbReference>
<dbReference type="Gene3D" id="3.90.1420.10">
    <property type="entry name" value="Rubisco LSMT, substrate-binding domain"/>
    <property type="match status" value="1"/>
</dbReference>
<dbReference type="Pfam" id="PF09273">
    <property type="entry name" value="Rubis-subs-bind"/>
    <property type="match status" value="1"/>
</dbReference>
<protein>
    <recommendedName>
        <fullName evidence="1">Rubisco LSMT substrate-binding domain-containing protein</fullName>
    </recommendedName>
</protein>
<name>A0A7J7NHW0_9MAGN</name>
<feature type="domain" description="Rubisco LSMT substrate-binding" evidence="1">
    <location>
        <begin position="13"/>
        <end position="115"/>
    </location>
</feature>
<comment type="caution">
    <text evidence="2">The sequence shown here is derived from an EMBL/GenBank/DDBJ whole genome shotgun (WGS) entry which is preliminary data.</text>
</comment>
<accession>A0A7J7NHW0</accession>
<evidence type="ECO:0000313" key="3">
    <source>
        <dbReference type="Proteomes" id="UP000541444"/>
    </source>
</evidence>
<keyword evidence="3" id="KW-1185">Reference proteome</keyword>
<evidence type="ECO:0000313" key="2">
    <source>
        <dbReference type="EMBL" id="KAF6166488.1"/>
    </source>
</evidence>
<dbReference type="EMBL" id="JACGCM010000790">
    <property type="protein sequence ID" value="KAF6166488.1"/>
    <property type="molecule type" value="Genomic_DNA"/>
</dbReference>
<gene>
    <name evidence="2" type="ORF">GIB67_038225</name>
</gene>
<sequence length="137" mass="15659">MSIREVRSSRGKGKGIPQTLRAFARILSTTSPGELQEMEMEAEQNDGRLARRPLKNVSREIEAHHMLHTEVMHLIQEYDASVKTLRRVNHPSNDEKYAHRNQLAHDLLTGELRVLKSVSSWLTNYCATLSAQIVHSF</sequence>
<dbReference type="InterPro" id="IPR015353">
    <property type="entry name" value="Rubisco_LSMT_subst-bd"/>
</dbReference>
<proteinExistence type="predicted"/>
<dbReference type="OrthoDB" id="441812at2759"/>
<dbReference type="SUPFAM" id="SSF81822">
    <property type="entry name" value="RuBisCo LSMT C-terminal, substrate-binding domain"/>
    <property type="match status" value="1"/>
</dbReference>